<evidence type="ECO:0000256" key="1">
    <source>
        <dbReference type="SAM" id="MobiDB-lite"/>
    </source>
</evidence>
<gene>
    <name evidence="2" type="ORF">ABC974_07735</name>
</gene>
<proteinExistence type="predicted"/>
<evidence type="ECO:0000313" key="3">
    <source>
        <dbReference type="Proteomes" id="UP001419910"/>
    </source>
</evidence>
<evidence type="ECO:0000313" key="2">
    <source>
        <dbReference type="EMBL" id="MEN2789510.1"/>
    </source>
</evidence>
<sequence length="81" mass="8888">MTASTDIASGAALSKVPICAGAGPRRHASRPSLFSPTASLFLNSRENANYLFDIKQEYFYQNSPERPKKENPPCSFPVIAR</sequence>
<organism evidence="2 3">
    <name type="scientific">Sphingomonas oligophenolica</name>
    <dbReference type="NCBI Taxonomy" id="301154"/>
    <lineage>
        <taxon>Bacteria</taxon>
        <taxon>Pseudomonadati</taxon>
        <taxon>Pseudomonadota</taxon>
        <taxon>Alphaproteobacteria</taxon>
        <taxon>Sphingomonadales</taxon>
        <taxon>Sphingomonadaceae</taxon>
        <taxon>Sphingomonas</taxon>
    </lineage>
</organism>
<comment type="caution">
    <text evidence="2">The sequence shown here is derived from an EMBL/GenBank/DDBJ whole genome shotgun (WGS) entry which is preliminary data.</text>
</comment>
<feature type="region of interest" description="Disordered" evidence="1">
    <location>
        <begin position="62"/>
        <end position="81"/>
    </location>
</feature>
<name>A0ABU9Y126_9SPHN</name>
<reference evidence="2 3" key="1">
    <citation type="submission" date="2024-05" db="EMBL/GenBank/DDBJ databases">
        <authorList>
            <person name="Liu Q."/>
            <person name="Xin Y.-H."/>
        </authorList>
    </citation>
    <scope>NUCLEOTIDE SEQUENCE [LARGE SCALE GENOMIC DNA]</scope>
    <source>
        <strain evidence="2 3">CGMCC 1.10181</strain>
    </source>
</reference>
<dbReference type="EMBL" id="JBDIME010000004">
    <property type="protein sequence ID" value="MEN2789510.1"/>
    <property type="molecule type" value="Genomic_DNA"/>
</dbReference>
<protein>
    <submittedName>
        <fullName evidence="2">Uncharacterized protein</fullName>
    </submittedName>
</protein>
<keyword evidence="3" id="KW-1185">Reference proteome</keyword>
<accession>A0ABU9Y126</accession>
<dbReference type="Proteomes" id="UP001419910">
    <property type="component" value="Unassembled WGS sequence"/>
</dbReference>